<feature type="transmembrane region" description="Helical" evidence="2">
    <location>
        <begin position="379"/>
        <end position="399"/>
    </location>
</feature>
<evidence type="ECO:0000256" key="1">
    <source>
        <dbReference type="SAM" id="MobiDB-lite"/>
    </source>
</evidence>
<keyword evidence="2" id="KW-0472">Membrane</keyword>
<feature type="transmembrane region" description="Helical" evidence="2">
    <location>
        <begin position="195"/>
        <end position="217"/>
    </location>
</feature>
<reference evidence="3" key="1">
    <citation type="submission" date="2022-11" db="EMBL/GenBank/DDBJ databases">
        <title>Chromosomal genome sequence assembly and mating type (MAT) locus characterization of the leprose asexual lichenized fungus Lepraria neglecta (Nyl.) Erichsen.</title>
        <authorList>
            <person name="Allen J.L."/>
            <person name="Pfeffer B."/>
        </authorList>
    </citation>
    <scope>NUCLEOTIDE SEQUENCE</scope>
    <source>
        <strain evidence="3">Allen 5258</strain>
    </source>
</reference>
<keyword evidence="2" id="KW-0812">Transmembrane</keyword>
<feature type="transmembrane region" description="Helical" evidence="2">
    <location>
        <begin position="346"/>
        <end position="367"/>
    </location>
</feature>
<feature type="transmembrane region" description="Helical" evidence="2">
    <location>
        <begin position="237"/>
        <end position="264"/>
    </location>
</feature>
<protein>
    <submittedName>
        <fullName evidence="3">Uncharacterized protein</fullName>
    </submittedName>
</protein>
<keyword evidence="4" id="KW-1185">Reference proteome</keyword>
<dbReference type="Proteomes" id="UP001276659">
    <property type="component" value="Unassembled WGS sequence"/>
</dbReference>
<accession>A0AAD9Z959</accession>
<evidence type="ECO:0000313" key="3">
    <source>
        <dbReference type="EMBL" id="KAK3172412.1"/>
    </source>
</evidence>
<name>A0AAD9Z959_9LECA</name>
<sequence length="551" mass="62677">MRQATGSRFLSPDLVVSTTLLRIRVIAAKRHECVGNAPHSVHSTGGIFSMTIPRRLVLEPPNWCFDFHLNHLNDWLQALLSLVFAGLIVIMDTTLWVFTIMIAPGPSIFSGLLEVVLDFSIIRYLESSHLPRGRQQPQGLTKRQRVQLLIAVTNGNQAIEGVPADPQKEVGHILDIDERPEETGIHLRAMLDCQYPFGAAVGAPILLYIGSFVYNVATLHNAEGDHDTARALAFGIWWMNIVHVAAISACLLASNNPSTAAAIVKMRRIKVSFQQRLGNASEHSELEDRVQARLEAWSRLSPSYRARYEPVSIWNRGKSKASWLRRTAAWKQPWFRNNIELTLQGWIFLTFVAFLLILFPSALAFWIEYTTPAPGIGCRALTILVYTGAQFVFIILSAWSHFKVAHDDQYWEDHNWLDGLRSKWLGMLVSILVLVPAWIFAMFTTFAGTLMQITGIFENCWCASNFDRTTISLASDTKDDRQSSWQWNRAGYIALIFLACVTYLGWWCQRYLREKFIERVRNLIPETPHVRPKQEIEHHDAGPPEYEHEEA</sequence>
<evidence type="ECO:0000256" key="2">
    <source>
        <dbReference type="SAM" id="Phobius"/>
    </source>
</evidence>
<evidence type="ECO:0000313" key="4">
    <source>
        <dbReference type="Proteomes" id="UP001276659"/>
    </source>
</evidence>
<comment type="caution">
    <text evidence="3">The sequence shown here is derived from an EMBL/GenBank/DDBJ whole genome shotgun (WGS) entry which is preliminary data.</text>
</comment>
<keyword evidence="2" id="KW-1133">Transmembrane helix</keyword>
<dbReference type="EMBL" id="JASNWA010000007">
    <property type="protein sequence ID" value="KAK3172412.1"/>
    <property type="molecule type" value="Genomic_DNA"/>
</dbReference>
<feature type="transmembrane region" description="Helical" evidence="2">
    <location>
        <begin position="490"/>
        <end position="508"/>
    </location>
</feature>
<feature type="region of interest" description="Disordered" evidence="1">
    <location>
        <begin position="532"/>
        <end position="551"/>
    </location>
</feature>
<gene>
    <name evidence="3" type="ORF">OEA41_005733</name>
</gene>
<proteinExistence type="predicted"/>
<dbReference type="AlphaFoldDB" id="A0AAD9Z959"/>
<feature type="transmembrane region" description="Helical" evidence="2">
    <location>
        <begin position="78"/>
        <end position="102"/>
    </location>
</feature>
<organism evidence="3 4">
    <name type="scientific">Lepraria neglecta</name>
    <dbReference type="NCBI Taxonomy" id="209136"/>
    <lineage>
        <taxon>Eukaryota</taxon>
        <taxon>Fungi</taxon>
        <taxon>Dikarya</taxon>
        <taxon>Ascomycota</taxon>
        <taxon>Pezizomycotina</taxon>
        <taxon>Lecanoromycetes</taxon>
        <taxon>OSLEUM clade</taxon>
        <taxon>Lecanoromycetidae</taxon>
        <taxon>Lecanorales</taxon>
        <taxon>Lecanorineae</taxon>
        <taxon>Stereocaulaceae</taxon>
        <taxon>Lepraria</taxon>
    </lineage>
</organism>
<feature type="transmembrane region" description="Helical" evidence="2">
    <location>
        <begin position="424"/>
        <end position="443"/>
    </location>
</feature>